<dbReference type="NCBIfam" id="TIGR01764">
    <property type="entry name" value="excise"/>
    <property type="match status" value="1"/>
</dbReference>
<dbReference type="InterPro" id="IPR009061">
    <property type="entry name" value="DNA-bd_dom_put_sf"/>
</dbReference>
<evidence type="ECO:0000313" key="2">
    <source>
        <dbReference type="EMBL" id="MFD1533729.1"/>
    </source>
</evidence>
<dbReference type="EMBL" id="JBHUCP010000026">
    <property type="protein sequence ID" value="MFD1533729.1"/>
    <property type="molecule type" value="Genomic_DNA"/>
</dbReference>
<dbReference type="RefSeq" id="WP_343979273.1">
    <property type="nucleotide sequence ID" value="NZ_BAAAJG010000011.1"/>
</dbReference>
<sequence length="68" mass="7707">MSMALTGPTIDTGRLTYTVDEVAYLLNISRGIAYQYVRDGVIPAERVGRRWLIPRKRFHAWLDGQAVA</sequence>
<evidence type="ECO:0000313" key="3">
    <source>
        <dbReference type="Proteomes" id="UP001597145"/>
    </source>
</evidence>
<accession>A0ABW4FUL1</accession>
<dbReference type="Proteomes" id="UP001597145">
    <property type="component" value="Unassembled WGS sequence"/>
</dbReference>
<dbReference type="SUPFAM" id="SSF46955">
    <property type="entry name" value="Putative DNA-binding domain"/>
    <property type="match status" value="1"/>
</dbReference>
<evidence type="ECO:0000259" key="1">
    <source>
        <dbReference type="Pfam" id="PF12728"/>
    </source>
</evidence>
<dbReference type="InterPro" id="IPR041657">
    <property type="entry name" value="HTH_17"/>
</dbReference>
<feature type="domain" description="Helix-turn-helix" evidence="1">
    <location>
        <begin position="17"/>
        <end position="65"/>
    </location>
</feature>
<protein>
    <submittedName>
        <fullName evidence="2">Helix-turn-helix domain-containing protein</fullName>
    </submittedName>
</protein>
<proteinExistence type="predicted"/>
<dbReference type="InterPro" id="IPR010093">
    <property type="entry name" value="SinI_DNA-bd"/>
</dbReference>
<organism evidence="2 3">
    <name type="scientific">Pseudonocardia aurantiaca</name>
    <dbReference type="NCBI Taxonomy" id="75290"/>
    <lineage>
        <taxon>Bacteria</taxon>
        <taxon>Bacillati</taxon>
        <taxon>Actinomycetota</taxon>
        <taxon>Actinomycetes</taxon>
        <taxon>Pseudonocardiales</taxon>
        <taxon>Pseudonocardiaceae</taxon>
        <taxon>Pseudonocardia</taxon>
    </lineage>
</organism>
<reference evidence="3" key="1">
    <citation type="journal article" date="2019" name="Int. J. Syst. Evol. Microbiol.">
        <title>The Global Catalogue of Microorganisms (GCM) 10K type strain sequencing project: providing services to taxonomists for standard genome sequencing and annotation.</title>
        <authorList>
            <consortium name="The Broad Institute Genomics Platform"/>
            <consortium name="The Broad Institute Genome Sequencing Center for Infectious Disease"/>
            <person name="Wu L."/>
            <person name="Ma J."/>
        </authorList>
    </citation>
    <scope>NUCLEOTIDE SEQUENCE [LARGE SCALE GENOMIC DNA]</scope>
    <source>
        <strain evidence="3">JCM 12165</strain>
    </source>
</reference>
<comment type="caution">
    <text evidence="2">The sequence shown here is derived from an EMBL/GenBank/DDBJ whole genome shotgun (WGS) entry which is preliminary data.</text>
</comment>
<keyword evidence="3" id="KW-1185">Reference proteome</keyword>
<dbReference type="Pfam" id="PF12728">
    <property type="entry name" value="HTH_17"/>
    <property type="match status" value="1"/>
</dbReference>
<gene>
    <name evidence="2" type="ORF">ACFSCY_30345</name>
</gene>
<name>A0ABW4FUL1_9PSEU</name>